<dbReference type="PANTHER" id="PTHR19446">
    <property type="entry name" value="REVERSE TRANSCRIPTASES"/>
    <property type="match status" value="1"/>
</dbReference>
<dbReference type="GeneID" id="94843698"/>
<dbReference type="AlphaFoldDB" id="A0A1J4JRC3"/>
<keyword evidence="2" id="KW-1185">Reference proteome</keyword>
<evidence type="ECO:0008006" key="3">
    <source>
        <dbReference type="Google" id="ProtNLM"/>
    </source>
</evidence>
<dbReference type="Proteomes" id="UP000179807">
    <property type="component" value="Unassembled WGS sequence"/>
</dbReference>
<gene>
    <name evidence="1" type="ORF">TRFO_33291</name>
</gene>
<dbReference type="RefSeq" id="XP_068353196.1">
    <property type="nucleotide sequence ID" value="XM_068508994.1"/>
</dbReference>
<name>A0A1J4JRC3_9EUKA</name>
<organism evidence="1 2">
    <name type="scientific">Tritrichomonas foetus</name>
    <dbReference type="NCBI Taxonomy" id="1144522"/>
    <lineage>
        <taxon>Eukaryota</taxon>
        <taxon>Metamonada</taxon>
        <taxon>Parabasalia</taxon>
        <taxon>Tritrichomonadida</taxon>
        <taxon>Tritrichomonadidae</taxon>
        <taxon>Tritrichomonas</taxon>
    </lineage>
</organism>
<protein>
    <recommendedName>
        <fullName evidence="3">Reverse transcriptase domain-containing protein</fullName>
    </recommendedName>
</protein>
<accession>A0A1J4JRC3</accession>
<reference evidence="1" key="1">
    <citation type="submission" date="2016-10" db="EMBL/GenBank/DDBJ databases">
        <authorList>
            <person name="Benchimol M."/>
            <person name="Almeida L.G."/>
            <person name="Vasconcelos A.T."/>
            <person name="Perreira-Neves A."/>
            <person name="Rosa I.A."/>
            <person name="Tasca T."/>
            <person name="Bogo M.R."/>
            <person name="de Souza W."/>
        </authorList>
    </citation>
    <scope>NUCLEOTIDE SEQUENCE [LARGE SCALE GENOMIC DNA]</scope>
    <source>
        <strain evidence="1">K</strain>
    </source>
</reference>
<evidence type="ECO:0000313" key="1">
    <source>
        <dbReference type="EMBL" id="OHT00060.1"/>
    </source>
</evidence>
<comment type="caution">
    <text evidence="1">The sequence shown here is derived from an EMBL/GenBank/DDBJ whole genome shotgun (WGS) entry which is preliminary data.</text>
</comment>
<dbReference type="VEuPathDB" id="TrichDB:TRFO_33291"/>
<dbReference type="EMBL" id="MLAK01000972">
    <property type="protein sequence ID" value="OHT00060.1"/>
    <property type="molecule type" value="Genomic_DNA"/>
</dbReference>
<evidence type="ECO:0000313" key="2">
    <source>
        <dbReference type="Proteomes" id="UP000179807"/>
    </source>
</evidence>
<proteinExistence type="predicted"/>
<sequence length="179" mass="20089">MKSVVDDEANSTLFERIFDIDQIKNTISRIDNMSAAGRDGISKVIWKFCPTITSVLVKRIIKSMLNHSKMPDSWRKTKSVLIFKKGDPSSVGNWRPIALTPTLYRIVMCHISDCVLRLDSDIKLLSTQQKGFKKGVNGSTEHILTLNELIADATRQSKEINLLTINFADAFGSVSHTHI</sequence>
<dbReference type="OrthoDB" id="407509at2759"/>